<dbReference type="SMART" id="SM00240">
    <property type="entry name" value="FHA"/>
    <property type="match status" value="1"/>
</dbReference>
<feature type="compositionally biased region" description="Polar residues" evidence="1">
    <location>
        <begin position="110"/>
        <end position="126"/>
    </location>
</feature>
<feature type="region of interest" description="Disordered" evidence="1">
    <location>
        <begin position="142"/>
        <end position="162"/>
    </location>
</feature>
<dbReference type="Proteomes" id="UP000887013">
    <property type="component" value="Unassembled WGS sequence"/>
</dbReference>
<sequence length="487" mass="55008">MALCYLKKQVSNGAFEMIPVTSDEIVLGRISSDIEMSDECVADQHCALGHDEKGWYIIDFGSSYGTFLNSELIPPYTMHYLSDNTKINLGDQYGHSAVFTFLLNAPNPQQNETEQVDTHQNGSIISRQGKDAPLFDANASVKEKDTDMEEDAHHNKTSDSLHTLKSADNYPEYDGPSTSGFCGKSAVMETSFNKSHNFSVQFPDFRYLQRQEEKHNIVKPRDIQRRNEKYIIVRPSDFHDIPRQDENFNIGRPIPVIYNLERKSNVDSSDKDDNVFGRKKVTSTKSFAGDLEEDDRSDSSVCSRDNLTNELRKIVKKFMEEHAIIQTDPDMPSTSKCKNSASSYWEGFPEIVDVRSADDKFDIFRPIPVIRNLKRKSDTSDEDKNIFGRKKITSFKSFLKGKGFGEGNKSGSSIPNTDKIKNELRKIVKKFMRGNSLKPIDPKMPSTSKAHSSASGSNWEELDTFDCHISVSVSSTDSSDEDESNLE</sequence>
<dbReference type="InterPro" id="IPR000253">
    <property type="entry name" value="FHA_dom"/>
</dbReference>
<dbReference type="AlphaFoldDB" id="A0A8X6Q186"/>
<dbReference type="OrthoDB" id="687730at2759"/>
<feature type="compositionally biased region" description="Basic and acidic residues" evidence="1">
    <location>
        <begin position="142"/>
        <end position="159"/>
    </location>
</feature>
<feature type="region of interest" description="Disordered" evidence="1">
    <location>
        <begin position="110"/>
        <end position="129"/>
    </location>
</feature>
<feature type="region of interest" description="Disordered" evidence="1">
    <location>
        <begin position="435"/>
        <end position="457"/>
    </location>
</feature>
<evidence type="ECO:0000313" key="4">
    <source>
        <dbReference type="Proteomes" id="UP000887013"/>
    </source>
</evidence>
<dbReference type="EMBL" id="BMAW01075390">
    <property type="protein sequence ID" value="GFT96650.1"/>
    <property type="molecule type" value="Genomic_DNA"/>
</dbReference>
<feature type="compositionally biased region" description="Low complexity" evidence="1">
    <location>
        <begin position="446"/>
        <end position="457"/>
    </location>
</feature>
<gene>
    <name evidence="3" type="ORF">NPIL_563641</name>
</gene>
<organism evidence="3 4">
    <name type="scientific">Nephila pilipes</name>
    <name type="common">Giant wood spider</name>
    <name type="synonym">Nephila maculata</name>
    <dbReference type="NCBI Taxonomy" id="299642"/>
    <lineage>
        <taxon>Eukaryota</taxon>
        <taxon>Metazoa</taxon>
        <taxon>Ecdysozoa</taxon>
        <taxon>Arthropoda</taxon>
        <taxon>Chelicerata</taxon>
        <taxon>Arachnida</taxon>
        <taxon>Araneae</taxon>
        <taxon>Araneomorphae</taxon>
        <taxon>Entelegynae</taxon>
        <taxon>Araneoidea</taxon>
        <taxon>Nephilidae</taxon>
        <taxon>Nephila</taxon>
    </lineage>
</organism>
<dbReference type="PANTHER" id="PTHR23308">
    <property type="entry name" value="NUCLEAR INHIBITOR OF PROTEIN PHOSPHATASE-1"/>
    <property type="match status" value="1"/>
</dbReference>
<dbReference type="InterPro" id="IPR008984">
    <property type="entry name" value="SMAD_FHA_dom_sf"/>
</dbReference>
<accession>A0A8X6Q186</accession>
<dbReference type="InterPro" id="IPR050923">
    <property type="entry name" value="Cell_Proc_Reg/RNA_Proc"/>
</dbReference>
<evidence type="ECO:0000313" key="3">
    <source>
        <dbReference type="EMBL" id="GFT96650.1"/>
    </source>
</evidence>
<evidence type="ECO:0000259" key="2">
    <source>
        <dbReference type="PROSITE" id="PS50006"/>
    </source>
</evidence>
<name>A0A8X6Q186_NEPPI</name>
<reference evidence="3" key="1">
    <citation type="submission" date="2020-08" db="EMBL/GenBank/DDBJ databases">
        <title>Multicomponent nature underlies the extraordinary mechanical properties of spider dragline silk.</title>
        <authorList>
            <person name="Kono N."/>
            <person name="Nakamura H."/>
            <person name="Mori M."/>
            <person name="Yoshida Y."/>
            <person name="Ohtoshi R."/>
            <person name="Malay A.D."/>
            <person name="Moran D.A.P."/>
            <person name="Tomita M."/>
            <person name="Numata K."/>
            <person name="Arakawa K."/>
        </authorList>
    </citation>
    <scope>NUCLEOTIDE SEQUENCE</scope>
</reference>
<dbReference type="SUPFAM" id="SSF49879">
    <property type="entry name" value="SMAD/FHA domain"/>
    <property type="match status" value="1"/>
</dbReference>
<keyword evidence="4" id="KW-1185">Reference proteome</keyword>
<protein>
    <recommendedName>
        <fullName evidence="2">FHA domain-containing protein</fullName>
    </recommendedName>
</protein>
<feature type="domain" description="FHA" evidence="2">
    <location>
        <begin position="25"/>
        <end position="73"/>
    </location>
</feature>
<dbReference type="Gene3D" id="2.60.200.20">
    <property type="match status" value="1"/>
</dbReference>
<dbReference type="PROSITE" id="PS50006">
    <property type="entry name" value="FHA_DOMAIN"/>
    <property type="match status" value="1"/>
</dbReference>
<proteinExistence type="predicted"/>
<dbReference type="CDD" id="cd00060">
    <property type="entry name" value="FHA"/>
    <property type="match status" value="1"/>
</dbReference>
<dbReference type="Pfam" id="PF00498">
    <property type="entry name" value="FHA"/>
    <property type="match status" value="1"/>
</dbReference>
<comment type="caution">
    <text evidence="3">The sequence shown here is derived from an EMBL/GenBank/DDBJ whole genome shotgun (WGS) entry which is preliminary data.</text>
</comment>
<evidence type="ECO:0000256" key="1">
    <source>
        <dbReference type="SAM" id="MobiDB-lite"/>
    </source>
</evidence>